<dbReference type="SUPFAM" id="SSF158472">
    <property type="entry name" value="HAMP domain-like"/>
    <property type="match status" value="1"/>
</dbReference>
<feature type="domain" description="Histidine kinase" evidence="16">
    <location>
        <begin position="275"/>
        <end position="491"/>
    </location>
</feature>
<dbReference type="SMART" id="SM00388">
    <property type="entry name" value="HisKA"/>
    <property type="match status" value="1"/>
</dbReference>
<organism evidence="18 19">
    <name type="scientific">Eubacterium segne</name>
    <dbReference type="NCBI Taxonomy" id="2763045"/>
    <lineage>
        <taxon>Bacteria</taxon>
        <taxon>Bacillati</taxon>
        <taxon>Bacillota</taxon>
        <taxon>Clostridia</taxon>
        <taxon>Eubacteriales</taxon>
        <taxon>Eubacteriaceae</taxon>
        <taxon>Eubacterium</taxon>
    </lineage>
</organism>
<evidence type="ECO:0000259" key="17">
    <source>
        <dbReference type="PROSITE" id="PS50885"/>
    </source>
</evidence>
<comment type="catalytic activity">
    <reaction evidence="1">
        <text>ATP + protein L-histidine = ADP + protein N-phospho-L-histidine.</text>
        <dbReference type="EC" id="2.7.13.3"/>
    </reaction>
</comment>
<feature type="transmembrane region" description="Helical" evidence="15">
    <location>
        <begin position="173"/>
        <end position="193"/>
    </location>
</feature>
<evidence type="ECO:0000256" key="15">
    <source>
        <dbReference type="SAM" id="Phobius"/>
    </source>
</evidence>
<evidence type="ECO:0000256" key="13">
    <source>
        <dbReference type="ARBA" id="ARBA00023136"/>
    </source>
</evidence>
<evidence type="ECO:0000256" key="3">
    <source>
        <dbReference type="ARBA" id="ARBA00012438"/>
    </source>
</evidence>
<keyword evidence="8" id="KW-0547">Nucleotide-binding</keyword>
<dbReference type="SMART" id="SM00387">
    <property type="entry name" value="HATPase_c"/>
    <property type="match status" value="1"/>
</dbReference>
<keyword evidence="4" id="KW-1003">Cell membrane</keyword>
<keyword evidence="11 15" id="KW-1133">Transmembrane helix</keyword>
<dbReference type="Pfam" id="PF00672">
    <property type="entry name" value="HAMP"/>
    <property type="match status" value="1"/>
</dbReference>
<keyword evidence="14" id="KW-0175">Coiled coil</keyword>
<dbReference type="RefSeq" id="WP_186840269.1">
    <property type="nucleotide sequence ID" value="NZ_JACOOZ010000003.1"/>
</dbReference>
<dbReference type="InterPro" id="IPR036890">
    <property type="entry name" value="HATPase_C_sf"/>
</dbReference>
<feature type="coiled-coil region" evidence="14">
    <location>
        <begin position="234"/>
        <end position="265"/>
    </location>
</feature>
<evidence type="ECO:0000313" key="19">
    <source>
        <dbReference type="Proteomes" id="UP000597877"/>
    </source>
</evidence>
<evidence type="ECO:0000256" key="8">
    <source>
        <dbReference type="ARBA" id="ARBA00022741"/>
    </source>
</evidence>
<accession>A0ABR7F2S6</accession>
<protein>
    <recommendedName>
        <fullName evidence="3">histidine kinase</fullName>
        <ecNumber evidence="3">2.7.13.3</ecNumber>
    </recommendedName>
</protein>
<evidence type="ECO:0000256" key="9">
    <source>
        <dbReference type="ARBA" id="ARBA00022777"/>
    </source>
</evidence>
<keyword evidence="7 15" id="KW-0812">Transmembrane</keyword>
<dbReference type="EMBL" id="JACOOZ010000003">
    <property type="protein sequence ID" value="MBC5667527.1"/>
    <property type="molecule type" value="Genomic_DNA"/>
</dbReference>
<evidence type="ECO:0000313" key="18">
    <source>
        <dbReference type="EMBL" id="MBC5667527.1"/>
    </source>
</evidence>
<dbReference type="InterPro" id="IPR005467">
    <property type="entry name" value="His_kinase_dom"/>
</dbReference>
<dbReference type="Pfam" id="PF00512">
    <property type="entry name" value="HisKA"/>
    <property type="match status" value="1"/>
</dbReference>
<dbReference type="InterPro" id="IPR050398">
    <property type="entry name" value="HssS/ArlS-like"/>
</dbReference>
<evidence type="ECO:0000256" key="6">
    <source>
        <dbReference type="ARBA" id="ARBA00022679"/>
    </source>
</evidence>
<evidence type="ECO:0000256" key="2">
    <source>
        <dbReference type="ARBA" id="ARBA00004651"/>
    </source>
</evidence>
<dbReference type="PROSITE" id="PS50109">
    <property type="entry name" value="HIS_KIN"/>
    <property type="match status" value="1"/>
</dbReference>
<feature type="domain" description="HAMP" evidence="17">
    <location>
        <begin position="194"/>
        <end position="246"/>
    </location>
</feature>
<keyword evidence="13 15" id="KW-0472">Membrane</keyword>
<reference evidence="18 19" key="1">
    <citation type="submission" date="2020-08" db="EMBL/GenBank/DDBJ databases">
        <title>Genome public.</title>
        <authorList>
            <person name="Liu C."/>
            <person name="Sun Q."/>
        </authorList>
    </citation>
    <scope>NUCLEOTIDE SEQUENCE [LARGE SCALE GENOMIC DNA]</scope>
    <source>
        <strain evidence="18 19">BX4</strain>
    </source>
</reference>
<name>A0ABR7F2S6_9FIRM</name>
<dbReference type="SUPFAM" id="SSF55874">
    <property type="entry name" value="ATPase domain of HSP90 chaperone/DNA topoisomerase II/histidine kinase"/>
    <property type="match status" value="1"/>
</dbReference>
<dbReference type="CDD" id="cd00082">
    <property type="entry name" value="HisKA"/>
    <property type="match status" value="1"/>
</dbReference>
<keyword evidence="5" id="KW-0597">Phosphoprotein</keyword>
<dbReference type="SUPFAM" id="SSF47384">
    <property type="entry name" value="Homodimeric domain of signal transducing histidine kinase"/>
    <property type="match status" value="1"/>
</dbReference>
<dbReference type="InterPro" id="IPR003660">
    <property type="entry name" value="HAMP_dom"/>
</dbReference>
<evidence type="ECO:0000256" key="1">
    <source>
        <dbReference type="ARBA" id="ARBA00000085"/>
    </source>
</evidence>
<evidence type="ECO:0000256" key="14">
    <source>
        <dbReference type="SAM" id="Coils"/>
    </source>
</evidence>
<keyword evidence="9" id="KW-0418">Kinase</keyword>
<evidence type="ECO:0000256" key="12">
    <source>
        <dbReference type="ARBA" id="ARBA00023012"/>
    </source>
</evidence>
<dbReference type="Gene3D" id="6.10.340.10">
    <property type="match status" value="1"/>
</dbReference>
<evidence type="ECO:0000259" key="16">
    <source>
        <dbReference type="PROSITE" id="PS50109"/>
    </source>
</evidence>
<comment type="subcellular location">
    <subcellularLocation>
        <location evidence="2">Cell membrane</location>
        <topology evidence="2">Multi-pass membrane protein</topology>
    </subcellularLocation>
</comment>
<dbReference type="CDD" id="cd06225">
    <property type="entry name" value="HAMP"/>
    <property type="match status" value="1"/>
</dbReference>
<keyword evidence="19" id="KW-1185">Reference proteome</keyword>
<comment type="caution">
    <text evidence="18">The sequence shown here is derived from an EMBL/GenBank/DDBJ whole genome shotgun (WGS) entry which is preliminary data.</text>
</comment>
<gene>
    <name evidence="18" type="ORF">H8S00_05965</name>
</gene>
<dbReference type="EC" id="2.7.13.3" evidence="3"/>
<evidence type="ECO:0000256" key="7">
    <source>
        <dbReference type="ARBA" id="ARBA00022692"/>
    </source>
</evidence>
<dbReference type="Proteomes" id="UP000597877">
    <property type="component" value="Unassembled WGS sequence"/>
</dbReference>
<feature type="transmembrane region" description="Helical" evidence="15">
    <location>
        <begin position="12"/>
        <end position="32"/>
    </location>
</feature>
<evidence type="ECO:0000256" key="5">
    <source>
        <dbReference type="ARBA" id="ARBA00022553"/>
    </source>
</evidence>
<dbReference type="InterPro" id="IPR003661">
    <property type="entry name" value="HisK_dim/P_dom"/>
</dbReference>
<dbReference type="Pfam" id="PF02518">
    <property type="entry name" value="HATPase_c"/>
    <property type="match status" value="1"/>
</dbReference>
<dbReference type="InterPro" id="IPR003594">
    <property type="entry name" value="HATPase_dom"/>
</dbReference>
<dbReference type="Gene3D" id="3.30.565.10">
    <property type="entry name" value="Histidine kinase-like ATPase, C-terminal domain"/>
    <property type="match status" value="1"/>
</dbReference>
<sequence>MKHSIRYKITALIIVIMTISVGSIGVFSTVFMEKFYTNKKQAAIKEVYKTLQEIVAKDPDLEDSKNSSKLNSICETDGATLIIVDVSGQSVYSYGPGKNLADRWASLVYGKNINGNKGTVIESKKDYTLQYMVDDVTSDKHYELYSVLDNGNFAVIRMSVENFKESVAITNQFYLILGVVVILITTIVILFFMNRYTKALLSLADISKRMSKLDFNVKYQGHYKDELGVLGESINEMSEKLEETITELKSANIELKKDIAKKEEVDEMRKEFISNVSHELKTPIALIQGYAEGLQEGISDNPEDVQYYCDVIVDEAAKMNKMVKNLLTLNQLEFGGTQVNLERFDIVSVIEGVINSIGIKAQQKGVNITFRHREPVSVWADEFQIEEVITNYLSNAINHVDAKKIINVEITEKNGIVRVSVFNSGKQIPESELENIWIKFYKVDKARTRAYGGNGIGLSIVKAIMDRHGMGCGVNNYADGVEFWFELDSRINPKEGK</sequence>
<evidence type="ECO:0000256" key="11">
    <source>
        <dbReference type="ARBA" id="ARBA00022989"/>
    </source>
</evidence>
<keyword evidence="6" id="KW-0808">Transferase</keyword>
<dbReference type="Gene3D" id="1.10.287.130">
    <property type="match status" value="1"/>
</dbReference>
<dbReference type="SMART" id="SM00304">
    <property type="entry name" value="HAMP"/>
    <property type="match status" value="1"/>
</dbReference>
<dbReference type="PROSITE" id="PS50885">
    <property type="entry name" value="HAMP"/>
    <property type="match status" value="1"/>
</dbReference>
<dbReference type="InterPro" id="IPR036097">
    <property type="entry name" value="HisK_dim/P_sf"/>
</dbReference>
<keyword evidence="10" id="KW-0067">ATP-binding</keyword>
<proteinExistence type="predicted"/>
<dbReference type="PANTHER" id="PTHR45528:SF1">
    <property type="entry name" value="SENSOR HISTIDINE KINASE CPXA"/>
    <property type="match status" value="1"/>
</dbReference>
<evidence type="ECO:0000256" key="4">
    <source>
        <dbReference type="ARBA" id="ARBA00022475"/>
    </source>
</evidence>
<evidence type="ECO:0000256" key="10">
    <source>
        <dbReference type="ARBA" id="ARBA00022840"/>
    </source>
</evidence>
<keyword evidence="12" id="KW-0902">Two-component regulatory system</keyword>
<dbReference type="PANTHER" id="PTHR45528">
    <property type="entry name" value="SENSOR HISTIDINE KINASE CPXA"/>
    <property type="match status" value="1"/>
</dbReference>